<organism evidence="1 2">
    <name type="scientific">Candidatus Pedobacter colombiensis</name>
    <dbReference type="NCBI Taxonomy" id="3121371"/>
    <lineage>
        <taxon>Bacteria</taxon>
        <taxon>Pseudomonadati</taxon>
        <taxon>Bacteroidota</taxon>
        <taxon>Sphingobacteriia</taxon>
        <taxon>Sphingobacteriales</taxon>
        <taxon>Sphingobacteriaceae</taxon>
        <taxon>Pedobacter</taxon>
    </lineage>
</organism>
<name>A0AAJ5WA94_9SPHI</name>
<proteinExistence type="predicted"/>
<evidence type="ECO:0000313" key="2">
    <source>
        <dbReference type="Proteomes" id="UP001214530"/>
    </source>
</evidence>
<evidence type="ECO:0000313" key="1">
    <source>
        <dbReference type="EMBL" id="WEK20799.1"/>
    </source>
</evidence>
<dbReference type="EMBL" id="CP119313">
    <property type="protein sequence ID" value="WEK20799.1"/>
    <property type="molecule type" value="Genomic_DNA"/>
</dbReference>
<reference evidence="1" key="1">
    <citation type="submission" date="2023-03" db="EMBL/GenBank/DDBJ databases">
        <title>Andean soil-derived lignocellulolytic bacterial consortium as a source of novel taxa and putative plastic-active enzymes.</title>
        <authorList>
            <person name="Diaz-Garcia L."/>
            <person name="Chuvochina M."/>
            <person name="Feuerriegel G."/>
            <person name="Bunk B."/>
            <person name="Sproer C."/>
            <person name="Streit W.R."/>
            <person name="Rodriguez L.M."/>
            <person name="Overmann J."/>
            <person name="Jimenez D.J."/>
        </authorList>
    </citation>
    <scope>NUCLEOTIDE SEQUENCE</scope>
    <source>
        <strain evidence="1">MAG 3858</strain>
    </source>
</reference>
<accession>A0AAJ5WA94</accession>
<dbReference type="Proteomes" id="UP001214530">
    <property type="component" value="Chromosome"/>
</dbReference>
<protein>
    <submittedName>
        <fullName evidence="1">Uncharacterized protein</fullName>
    </submittedName>
</protein>
<gene>
    <name evidence="1" type="ORF">P0Y49_06580</name>
</gene>
<sequence>MDKYSVVKNDTKLPLKACNETIYKEQKIHRKRIEIIEVQRSMVVGALTGHSWGVAGALTGP</sequence>
<dbReference type="AlphaFoldDB" id="A0AAJ5WA94"/>